<evidence type="ECO:0000256" key="2">
    <source>
        <dbReference type="SAM" id="MobiDB-lite"/>
    </source>
</evidence>
<comment type="caution">
    <text evidence="3">The sequence shown here is derived from an EMBL/GenBank/DDBJ whole genome shotgun (WGS) entry which is preliminary data.</text>
</comment>
<feature type="compositionally biased region" description="Basic and acidic residues" evidence="2">
    <location>
        <begin position="412"/>
        <end position="445"/>
    </location>
</feature>
<name>A0A8H5XKW1_9HYPO</name>
<feature type="region of interest" description="Disordered" evidence="2">
    <location>
        <begin position="237"/>
        <end position="285"/>
    </location>
</feature>
<feature type="region of interest" description="Disordered" evidence="2">
    <location>
        <begin position="412"/>
        <end position="446"/>
    </location>
</feature>
<evidence type="ECO:0000313" key="3">
    <source>
        <dbReference type="EMBL" id="KAF5695297.1"/>
    </source>
</evidence>
<protein>
    <submittedName>
        <fullName evidence="3">Uncharacterized protein</fullName>
    </submittedName>
</protein>
<feature type="compositionally biased region" description="Polar residues" evidence="2">
    <location>
        <begin position="241"/>
        <end position="259"/>
    </location>
</feature>
<dbReference type="Proteomes" id="UP000532311">
    <property type="component" value="Unassembled WGS sequence"/>
</dbReference>
<evidence type="ECO:0000256" key="1">
    <source>
        <dbReference type="SAM" id="Coils"/>
    </source>
</evidence>
<feature type="coiled-coil region" evidence="1">
    <location>
        <begin position="292"/>
        <end position="326"/>
    </location>
</feature>
<feature type="region of interest" description="Disordered" evidence="2">
    <location>
        <begin position="153"/>
        <end position="181"/>
    </location>
</feature>
<organism evidence="3 4">
    <name type="scientific">Fusarium globosum</name>
    <dbReference type="NCBI Taxonomy" id="78864"/>
    <lineage>
        <taxon>Eukaryota</taxon>
        <taxon>Fungi</taxon>
        <taxon>Dikarya</taxon>
        <taxon>Ascomycota</taxon>
        <taxon>Pezizomycotina</taxon>
        <taxon>Sordariomycetes</taxon>
        <taxon>Hypocreomycetidae</taxon>
        <taxon>Hypocreales</taxon>
        <taxon>Nectriaceae</taxon>
        <taxon>Fusarium</taxon>
        <taxon>Fusarium fujikuroi species complex</taxon>
    </lineage>
</organism>
<feature type="compositionally biased region" description="Basic and acidic residues" evidence="2">
    <location>
        <begin position="543"/>
        <end position="562"/>
    </location>
</feature>
<gene>
    <name evidence="3" type="ORF">FGLOB1_14050</name>
</gene>
<feature type="region of interest" description="Disordered" evidence="2">
    <location>
        <begin position="465"/>
        <end position="562"/>
    </location>
</feature>
<sequence length="562" mass="63331">MSDHDLSFLDLESAAIKEMYPEADDTRLLKRLQANWLKYHQYWDPKTKQDLLDLINRGDVRTNDTNRFNASGHKLWKKHVKLTWAVWIVMRTHYGIQKLKRLQFRLIEEFPRIVPSSWVCPDQQNQGYCMAGGDSDDGPLCVENQETVQEADHVQTQTHTDSGSTKRAYSVTPTGSRAKRRQFNLAINKPLDQSLPIGPNPGTPSQPPSLAERMIEATRNSPGVTKDELSFFTHKLRESRSQNNGTHIGTPVPMSNSPLSEPIPTNHRGRQQRKEQGVSGAPQDVSTTSLELIQAAGRAAKAQEAVAKAQEAVAKVQEAAANIERSVGKLEVSVPEQMADMKRSLENLKSITDAHCEELMDSQRKFEKSQDIVKQQIAQIASQNERIDKMEDYIASQKERMDKIEDCIASQKERMDKMEDDTASHKERMDKMEDDTASHKERMDSTEDTILRVWGKEFLSQGSASQYSQGAATPMSAPPSNQTMRDAKRQHSITNEGRTPVDAGPGIPQPNILPEKAHISQHHLLPTENSLQQGVTDVAEQSRPPDPDFYKFIDFDRGQEMS</sequence>
<accession>A0A8H5XKW1</accession>
<dbReference type="Gene3D" id="1.20.5.340">
    <property type="match status" value="1"/>
</dbReference>
<keyword evidence="4" id="KW-1185">Reference proteome</keyword>
<dbReference type="EMBL" id="JAAQPF010000978">
    <property type="protein sequence ID" value="KAF5695297.1"/>
    <property type="molecule type" value="Genomic_DNA"/>
</dbReference>
<keyword evidence="1" id="KW-0175">Coiled coil</keyword>
<proteinExistence type="predicted"/>
<reference evidence="3 4" key="1">
    <citation type="submission" date="2020-05" db="EMBL/GenBank/DDBJ databases">
        <title>Identification and distribution of gene clusters putatively required for synthesis of sphingolipid metabolism inhibitors in phylogenetically diverse species of the filamentous fungus Fusarium.</title>
        <authorList>
            <person name="Kim H.-S."/>
            <person name="Busman M."/>
            <person name="Brown D.W."/>
            <person name="Divon H."/>
            <person name="Uhlig S."/>
            <person name="Proctor R.H."/>
        </authorList>
    </citation>
    <scope>NUCLEOTIDE SEQUENCE [LARGE SCALE GENOMIC DNA]</scope>
    <source>
        <strain evidence="3 4">NRRL 26131</strain>
    </source>
</reference>
<feature type="compositionally biased region" description="Polar residues" evidence="2">
    <location>
        <begin position="153"/>
        <end position="175"/>
    </location>
</feature>
<dbReference type="AlphaFoldDB" id="A0A8H5XKW1"/>
<evidence type="ECO:0000313" key="4">
    <source>
        <dbReference type="Proteomes" id="UP000532311"/>
    </source>
</evidence>